<feature type="binding site" evidence="7">
    <location>
        <begin position="141"/>
        <end position="144"/>
    </location>
    <ligand>
        <name>GTP</name>
        <dbReference type="ChEBI" id="CHEBI:37565"/>
    </ligand>
</feature>
<dbReference type="Pfam" id="PF22042">
    <property type="entry name" value="EF-G_D2"/>
    <property type="match status" value="1"/>
</dbReference>
<dbReference type="CDD" id="cd01886">
    <property type="entry name" value="EF-G"/>
    <property type="match status" value="1"/>
</dbReference>
<keyword evidence="7" id="KW-0963">Cytoplasm</keyword>
<keyword evidence="3 7" id="KW-0251">Elongation factor</keyword>
<dbReference type="PROSITE" id="PS00301">
    <property type="entry name" value="G_TR_1"/>
    <property type="match status" value="1"/>
</dbReference>
<evidence type="ECO:0000256" key="1">
    <source>
        <dbReference type="ARBA" id="ARBA00005870"/>
    </source>
</evidence>
<dbReference type="EMBL" id="BAAAHH010000024">
    <property type="protein sequence ID" value="GAA0960317.1"/>
    <property type="molecule type" value="Genomic_DNA"/>
</dbReference>
<dbReference type="SUPFAM" id="SSF52540">
    <property type="entry name" value="P-loop containing nucleoside triphosphate hydrolases"/>
    <property type="match status" value="1"/>
</dbReference>
<keyword evidence="5 7" id="KW-0342">GTP-binding</keyword>
<dbReference type="InterPro" id="IPR000795">
    <property type="entry name" value="T_Tr_GTP-bd_dom"/>
</dbReference>
<keyword evidence="2 7" id="KW-0547">Nucleotide-binding</keyword>
<dbReference type="SUPFAM" id="SSF54980">
    <property type="entry name" value="EF-G C-terminal domain-like"/>
    <property type="match status" value="2"/>
</dbReference>
<keyword evidence="11" id="KW-1185">Reference proteome</keyword>
<feature type="domain" description="Tr-type G" evidence="9">
    <location>
        <begin position="10"/>
        <end position="290"/>
    </location>
</feature>
<dbReference type="NCBIfam" id="TIGR00484">
    <property type="entry name" value="EF-G"/>
    <property type="match status" value="1"/>
</dbReference>
<evidence type="ECO:0000256" key="3">
    <source>
        <dbReference type="ARBA" id="ARBA00022768"/>
    </source>
</evidence>
<dbReference type="Gene3D" id="3.30.230.10">
    <property type="match status" value="1"/>
</dbReference>
<dbReference type="NCBIfam" id="TIGR00231">
    <property type="entry name" value="small_GTP"/>
    <property type="match status" value="1"/>
</dbReference>
<dbReference type="InterPro" id="IPR041095">
    <property type="entry name" value="EFG_II"/>
</dbReference>
<dbReference type="Pfam" id="PF00009">
    <property type="entry name" value="GTP_EFTU"/>
    <property type="match status" value="1"/>
</dbReference>
<name>A0ABN1RNA0_9ACTN</name>
<evidence type="ECO:0000256" key="7">
    <source>
        <dbReference type="HAMAP-Rule" id="MF_00054"/>
    </source>
</evidence>
<dbReference type="Gene3D" id="3.40.50.300">
    <property type="entry name" value="P-loop containing nucleotide triphosphate hydrolases"/>
    <property type="match status" value="1"/>
</dbReference>
<dbReference type="PANTHER" id="PTHR43261">
    <property type="entry name" value="TRANSLATION ELONGATION FACTOR G-RELATED"/>
    <property type="match status" value="1"/>
</dbReference>
<dbReference type="Pfam" id="PF03764">
    <property type="entry name" value="EFG_IV"/>
    <property type="match status" value="1"/>
</dbReference>
<dbReference type="CDD" id="cd01434">
    <property type="entry name" value="EFG_mtEFG1_IV"/>
    <property type="match status" value="1"/>
</dbReference>
<evidence type="ECO:0000313" key="10">
    <source>
        <dbReference type="EMBL" id="GAA0960317.1"/>
    </source>
</evidence>
<proteinExistence type="inferred from homology"/>
<evidence type="ECO:0000313" key="11">
    <source>
        <dbReference type="Proteomes" id="UP001500665"/>
    </source>
</evidence>
<dbReference type="InterPro" id="IPR009022">
    <property type="entry name" value="EFG_III"/>
</dbReference>
<dbReference type="NCBIfam" id="NF009381">
    <property type="entry name" value="PRK12740.1-5"/>
    <property type="match status" value="1"/>
</dbReference>
<dbReference type="RefSeq" id="WP_344243509.1">
    <property type="nucleotide sequence ID" value="NZ_BAAAHH010000024.1"/>
</dbReference>
<dbReference type="CDD" id="cd04088">
    <property type="entry name" value="EFG_mtEFG_II"/>
    <property type="match status" value="1"/>
</dbReference>
<dbReference type="InterPro" id="IPR000640">
    <property type="entry name" value="EFG_V-like"/>
</dbReference>
<dbReference type="CDD" id="cd16262">
    <property type="entry name" value="EFG_III"/>
    <property type="match status" value="1"/>
</dbReference>
<keyword evidence="4 7" id="KW-0648">Protein biosynthesis</keyword>
<comment type="similarity">
    <text evidence="1 7">Belongs to the TRAFAC class translation factor GTPase superfamily. Classic translation factor GTPase family. EF-G/EF-2 subfamily.</text>
</comment>
<dbReference type="PROSITE" id="PS51722">
    <property type="entry name" value="G_TR_2"/>
    <property type="match status" value="1"/>
</dbReference>
<dbReference type="NCBIfam" id="NF009379">
    <property type="entry name" value="PRK12740.1-3"/>
    <property type="match status" value="1"/>
</dbReference>
<protein>
    <recommendedName>
        <fullName evidence="7 8">Elongation factor G</fullName>
        <shortName evidence="7">EF-G</shortName>
    </recommendedName>
</protein>
<gene>
    <name evidence="10" type="primary">fusA_1</name>
    <name evidence="7" type="synonym">fusA</name>
    <name evidence="10" type="ORF">GCM10009550_51230</name>
</gene>
<evidence type="ECO:0000256" key="8">
    <source>
        <dbReference type="NCBIfam" id="TIGR00484"/>
    </source>
</evidence>
<evidence type="ECO:0000256" key="6">
    <source>
        <dbReference type="ARBA" id="ARBA00024731"/>
    </source>
</evidence>
<dbReference type="InterPro" id="IPR009000">
    <property type="entry name" value="Transl_B-barrel_sf"/>
</dbReference>
<dbReference type="InterPro" id="IPR053905">
    <property type="entry name" value="EF-G-like_DII"/>
</dbReference>
<dbReference type="Pfam" id="PF14492">
    <property type="entry name" value="EFG_III"/>
    <property type="match status" value="1"/>
</dbReference>
<comment type="caution">
    <text evidence="10">The sequence shown here is derived from an EMBL/GenBank/DDBJ whole genome shotgun (WGS) entry which is preliminary data.</text>
</comment>
<evidence type="ECO:0000256" key="4">
    <source>
        <dbReference type="ARBA" id="ARBA00022917"/>
    </source>
</evidence>
<evidence type="ECO:0000256" key="2">
    <source>
        <dbReference type="ARBA" id="ARBA00022741"/>
    </source>
</evidence>
<dbReference type="Pfam" id="PF00679">
    <property type="entry name" value="EFG_C"/>
    <property type="match status" value="1"/>
</dbReference>
<dbReference type="Gene3D" id="2.40.30.10">
    <property type="entry name" value="Translation factors"/>
    <property type="match status" value="1"/>
</dbReference>
<dbReference type="PRINTS" id="PR00315">
    <property type="entry name" value="ELONGATNFCT"/>
</dbReference>
<sequence>MAAKTGVDLSKVRNIGIMAHIDAGKTTTTERILYYTGMSYKIGEVHDGAATTDWMEQEQERGITITSAAVTCKWPVEDVEHTINIIDTPGHVDFTVEVERSLRVLDGAVTVFDGVAGVEPQSETVWRQADRYGVPRICFVNKLDRTGADFHRCVDMIVNRLNAIPLVMQLPIGAEADFLGVVDLIKMKALVWNAEAKLGEMYNEVDIPADMADEAEVARAQLIETLSENDDELMELYLEGEEPSAEQLMAGIRRATLAAKLTPVFCGTAFKNKGVQPLLDSIIRYLPSPLDIEAIEGHKMGDEDTVIPRKPSEDEPFSGLAFKIMSDPHLGKLTFVRVYSGVLESGSSVLNSVRDKKERIGKIYRMHANKREEIDRVGAGDIVAVMGLKQTTTGETLCDDKNPVVLESMSFPNPVIDVAIEPKTKADQQKLGTAIQRLAEEDPSFRVHTDEETGQTVISGMGELHLEILVDRMKREFKVDANIGRPQVAYRETITKKVEKVEYTHKKQTGGSGQFGRVIINLEPIGGGSDGYEFENKVTGGRIPREYIPSVDAGCQEAAEFGVLAGYPMVGVKVTLLDGAYHDVDSSEMAFKVAGSMAFKEAARRATPALLEPVMSVEVTTPEDNMGDVIGDLNSRRGQIQAMDESHGARIVRALVPLSEMFGYVGDLRSKTQGRAVFSMQFDSYAEVPSNVAQEIIAKAKGE</sequence>
<dbReference type="InterPro" id="IPR005517">
    <property type="entry name" value="Transl_elong_EFG/EF2_IV"/>
</dbReference>
<dbReference type="InterPro" id="IPR005225">
    <property type="entry name" value="Small_GTP-bd"/>
</dbReference>
<dbReference type="CDD" id="cd03713">
    <property type="entry name" value="EFG_mtEFG_C"/>
    <property type="match status" value="1"/>
</dbReference>
<feature type="binding site" evidence="7">
    <location>
        <begin position="87"/>
        <end position="91"/>
    </location>
    <ligand>
        <name>GTP</name>
        <dbReference type="ChEBI" id="CHEBI:37565"/>
    </ligand>
</feature>
<evidence type="ECO:0000259" key="9">
    <source>
        <dbReference type="PROSITE" id="PS51722"/>
    </source>
</evidence>
<dbReference type="Proteomes" id="UP001500665">
    <property type="component" value="Unassembled WGS sequence"/>
</dbReference>
<comment type="function">
    <text evidence="6 7">Catalyzes the GTP-dependent ribosomal translocation step during translation elongation. During this step, the ribosome changes from the pre-translocational (PRE) to the post-translocational (POST) state as the newly formed A-site-bound peptidyl-tRNA and P-site-bound deacylated tRNA move to the P and E sites, respectively. Catalyzes the coordinated movement of the two tRNA molecules, the mRNA and conformational changes in the ribosome.</text>
</comment>
<dbReference type="PANTHER" id="PTHR43261:SF1">
    <property type="entry name" value="RIBOSOME-RELEASING FACTOR 2, MITOCHONDRIAL"/>
    <property type="match status" value="1"/>
</dbReference>
<dbReference type="InterPro" id="IPR014721">
    <property type="entry name" value="Ribsml_uS5_D2-typ_fold_subgr"/>
</dbReference>
<feature type="binding site" evidence="7">
    <location>
        <begin position="19"/>
        <end position="26"/>
    </location>
    <ligand>
        <name>GTP</name>
        <dbReference type="ChEBI" id="CHEBI:37565"/>
    </ligand>
</feature>
<organism evidence="10 11">
    <name type="scientific">Actinocorallia libanotica</name>
    <dbReference type="NCBI Taxonomy" id="46162"/>
    <lineage>
        <taxon>Bacteria</taxon>
        <taxon>Bacillati</taxon>
        <taxon>Actinomycetota</taxon>
        <taxon>Actinomycetes</taxon>
        <taxon>Streptosporangiales</taxon>
        <taxon>Thermomonosporaceae</taxon>
        <taxon>Actinocorallia</taxon>
    </lineage>
</organism>
<evidence type="ECO:0000256" key="5">
    <source>
        <dbReference type="ARBA" id="ARBA00023134"/>
    </source>
</evidence>
<comment type="subcellular location">
    <subcellularLocation>
        <location evidence="7">Cytoplasm</location>
    </subcellularLocation>
</comment>
<dbReference type="SUPFAM" id="SSF50447">
    <property type="entry name" value="Translation proteins"/>
    <property type="match status" value="1"/>
</dbReference>
<dbReference type="InterPro" id="IPR031157">
    <property type="entry name" value="G_TR_CS"/>
</dbReference>
<dbReference type="Gene3D" id="3.30.70.240">
    <property type="match status" value="1"/>
</dbReference>
<dbReference type="SMART" id="SM00889">
    <property type="entry name" value="EFG_IV"/>
    <property type="match status" value="1"/>
</dbReference>
<dbReference type="Gene3D" id="3.30.70.870">
    <property type="entry name" value="Elongation Factor G (Translational Gtpase), domain 3"/>
    <property type="match status" value="1"/>
</dbReference>
<reference evidence="10 11" key="1">
    <citation type="journal article" date="2019" name="Int. J. Syst. Evol. Microbiol.">
        <title>The Global Catalogue of Microorganisms (GCM) 10K type strain sequencing project: providing services to taxonomists for standard genome sequencing and annotation.</title>
        <authorList>
            <consortium name="The Broad Institute Genomics Platform"/>
            <consortium name="The Broad Institute Genome Sequencing Center for Infectious Disease"/>
            <person name="Wu L."/>
            <person name="Ma J."/>
        </authorList>
    </citation>
    <scope>NUCLEOTIDE SEQUENCE [LARGE SCALE GENOMIC DNA]</scope>
    <source>
        <strain evidence="10 11">JCM 10696</strain>
    </source>
</reference>
<dbReference type="InterPro" id="IPR027417">
    <property type="entry name" value="P-loop_NTPase"/>
</dbReference>
<dbReference type="InterPro" id="IPR020568">
    <property type="entry name" value="Ribosomal_Su5_D2-typ_SF"/>
</dbReference>
<dbReference type="InterPro" id="IPR035647">
    <property type="entry name" value="EFG_III/V"/>
</dbReference>
<dbReference type="HAMAP" id="MF_00054_B">
    <property type="entry name" value="EF_G_EF_2_B"/>
    <property type="match status" value="1"/>
</dbReference>
<dbReference type="SMART" id="SM00838">
    <property type="entry name" value="EFG_C"/>
    <property type="match status" value="1"/>
</dbReference>
<dbReference type="InterPro" id="IPR004540">
    <property type="entry name" value="Transl_elong_EFG/EF2"/>
</dbReference>
<dbReference type="SUPFAM" id="SSF54211">
    <property type="entry name" value="Ribosomal protein S5 domain 2-like"/>
    <property type="match status" value="1"/>
</dbReference>
<accession>A0ABN1RNA0</accession>
<dbReference type="InterPro" id="IPR035649">
    <property type="entry name" value="EFG_V"/>
</dbReference>
<dbReference type="InterPro" id="IPR047872">
    <property type="entry name" value="EFG_IV"/>
</dbReference>
<dbReference type="GO" id="GO:0003746">
    <property type="term" value="F:translation elongation factor activity"/>
    <property type="evidence" value="ECO:0007669"/>
    <property type="project" value="UniProtKB-KW"/>
</dbReference>